<name>A0A9X2J2S1_9GAMM</name>
<evidence type="ECO:0000313" key="1">
    <source>
        <dbReference type="EMBL" id="MCO1332787.1"/>
    </source>
</evidence>
<dbReference type="AlphaFoldDB" id="A0A9X2J2S1"/>
<gene>
    <name evidence="1" type="ORF">MO867_00415</name>
</gene>
<comment type="caution">
    <text evidence="1">The sequence shown here is derived from an EMBL/GenBank/DDBJ whole genome shotgun (WGS) entry which is preliminary data.</text>
</comment>
<proteinExistence type="predicted"/>
<sequence>MHFNSLLGQKEISDILTNSITDKYLSYRAMELLEKMTESNNEISLPVERLATMDL</sequence>
<organism evidence="1 2">
    <name type="scientific">Microbulbifer okhotskensis</name>
    <dbReference type="NCBI Taxonomy" id="2926617"/>
    <lineage>
        <taxon>Bacteria</taxon>
        <taxon>Pseudomonadati</taxon>
        <taxon>Pseudomonadota</taxon>
        <taxon>Gammaproteobacteria</taxon>
        <taxon>Cellvibrionales</taxon>
        <taxon>Microbulbiferaceae</taxon>
        <taxon>Microbulbifer</taxon>
    </lineage>
</organism>
<accession>A0A9X2J2S1</accession>
<evidence type="ECO:0000313" key="2">
    <source>
        <dbReference type="Proteomes" id="UP001139028"/>
    </source>
</evidence>
<protein>
    <submittedName>
        <fullName evidence="1">Uncharacterized protein</fullName>
    </submittedName>
</protein>
<dbReference type="EMBL" id="JALBWM010000001">
    <property type="protein sequence ID" value="MCO1332787.1"/>
    <property type="molecule type" value="Genomic_DNA"/>
</dbReference>
<keyword evidence="2" id="KW-1185">Reference proteome</keyword>
<reference evidence="1" key="1">
    <citation type="journal article" date="2022" name="Arch. Microbiol.">
        <title>Microbulbifer okhotskensis sp. nov., isolated from a deep bottom sediment of the Okhotsk Sea.</title>
        <authorList>
            <person name="Romanenko L."/>
            <person name="Kurilenko V."/>
            <person name="Otstavnykh N."/>
            <person name="Velansky P."/>
            <person name="Isaeva M."/>
            <person name="Mikhailov V."/>
        </authorList>
    </citation>
    <scope>NUCLEOTIDE SEQUENCE</scope>
    <source>
        <strain evidence="1">OS29</strain>
    </source>
</reference>
<dbReference type="Proteomes" id="UP001139028">
    <property type="component" value="Unassembled WGS sequence"/>
</dbReference>
<dbReference type="RefSeq" id="WP_252463957.1">
    <property type="nucleotide sequence ID" value="NZ_JALBWM010000001.1"/>
</dbReference>